<sequence length="181" mass="20216">MDNSLIVDGLNIAQLSDDELSERLQNLGFIPGPILATTRSVYQRKLARLLRNEELEDLETNDDSSHSVTSPPRPVLNSTFQSSSPSSFNYDELRRRPLPRVGENWSDGPPVLSPHKPWSIDDIVTRAPPPPTVAAAPEKFAISPTVMIIGVASLLLFAFFVYYNMESTPTNPFQTNKKHNR</sequence>
<dbReference type="PANTHER" id="PTHR12019">
    <property type="entry name" value="LAMINA-ASSOCIATED POLYPEPTIDE THYMOPOIETIN"/>
    <property type="match status" value="1"/>
</dbReference>
<evidence type="ECO:0000313" key="4">
    <source>
        <dbReference type="EMBL" id="KFM63872.1"/>
    </source>
</evidence>
<feature type="non-terminal residue" evidence="4">
    <location>
        <position position="181"/>
    </location>
</feature>
<keyword evidence="2" id="KW-1133">Transmembrane helix</keyword>
<dbReference type="InterPro" id="IPR011015">
    <property type="entry name" value="LEM/LEM-like_dom_sf"/>
</dbReference>
<evidence type="ECO:0000256" key="2">
    <source>
        <dbReference type="SAM" id="Phobius"/>
    </source>
</evidence>
<dbReference type="PROSITE" id="PS50954">
    <property type="entry name" value="LEM"/>
    <property type="match status" value="1"/>
</dbReference>
<feature type="region of interest" description="Disordered" evidence="1">
    <location>
        <begin position="57"/>
        <end position="91"/>
    </location>
</feature>
<feature type="domain" description="LEM" evidence="3">
    <location>
        <begin position="9"/>
        <end position="53"/>
    </location>
</feature>
<dbReference type="InterPro" id="IPR003887">
    <property type="entry name" value="LEM_dom"/>
</dbReference>
<evidence type="ECO:0000256" key="1">
    <source>
        <dbReference type="SAM" id="MobiDB-lite"/>
    </source>
</evidence>
<dbReference type="SUPFAM" id="SSF63451">
    <property type="entry name" value="LEM domain"/>
    <property type="match status" value="1"/>
</dbReference>
<evidence type="ECO:0000259" key="3">
    <source>
        <dbReference type="PROSITE" id="PS50954"/>
    </source>
</evidence>
<dbReference type="OrthoDB" id="6418968at2759"/>
<feature type="transmembrane region" description="Helical" evidence="2">
    <location>
        <begin position="140"/>
        <end position="163"/>
    </location>
</feature>
<organism evidence="4 5">
    <name type="scientific">Stegodyphus mimosarum</name>
    <name type="common">African social velvet spider</name>
    <dbReference type="NCBI Taxonomy" id="407821"/>
    <lineage>
        <taxon>Eukaryota</taxon>
        <taxon>Metazoa</taxon>
        <taxon>Ecdysozoa</taxon>
        <taxon>Arthropoda</taxon>
        <taxon>Chelicerata</taxon>
        <taxon>Arachnida</taxon>
        <taxon>Araneae</taxon>
        <taxon>Araneomorphae</taxon>
        <taxon>Entelegynae</taxon>
        <taxon>Eresoidea</taxon>
        <taxon>Eresidae</taxon>
        <taxon>Stegodyphus</taxon>
    </lineage>
</organism>
<name>A0A087TFI3_STEMI</name>
<gene>
    <name evidence="4" type="ORF">X975_10342</name>
</gene>
<dbReference type="FunFam" id="1.10.720.40:FF:000001">
    <property type="entry name" value="LEM domain containing 2, isoform CRA_a"/>
    <property type="match status" value="1"/>
</dbReference>
<dbReference type="InterPro" id="IPR051656">
    <property type="entry name" value="LEM_domain"/>
</dbReference>
<keyword evidence="5" id="KW-1185">Reference proteome</keyword>
<keyword evidence="2" id="KW-0472">Membrane</keyword>
<dbReference type="Pfam" id="PF03020">
    <property type="entry name" value="LEM"/>
    <property type="match status" value="1"/>
</dbReference>
<keyword evidence="2" id="KW-0812">Transmembrane</keyword>
<evidence type="ECO:0000313" key="5">
    <source>
        <dbReference type="Proteomes" id="UP000054359"/>
    </source>
</evidence>
<protein>
    <recommendedName>
        <fullName evidence="3">LEM domain-containing protein</fullName>
    </recommendedName>
</protein>
<dbReference type="CDD" id="cd12934">
    <property type="entry name" value="LEM"/>
    <property type="match status" value="1"/>
</dbReference>
<dbReference type="EMBL" id="KK114979">
    <property type="protein sequence ID" value="KFM63872.1"/>
    <property type="molecule type" value="Genomic_DNA"/>
</dbReference>
<reference evidence="4 5" key="1">
    <citation type="submission" date="2013-11" db="EMBL/GenBank/DDBJ databases">
        <title>Genome sequencing of Stegodyphus mimosarum.</title>
        <authorList>
            <person name="Bechsgaard J."/>
        </authorList>
    </citation>
    <scope>NUCLEOTIDE SEQUENCE [LARGE SCALE GENOMIC DNA]</scope>
</reference>
<dbReference type="STRING" id="407821.A0A087TFI3"/>
<feature type="compositionally biased region" description="Polar residues" evidence="1">
    <location>
        <begin position="66"/>
        <end position="81"/>
    </location>
</feature>
<dbReference type="SMART" id="SM00540">
    <property type="entry name" value="LEM"/>
    <property type="match status" value="1"/>
</dbReference>
<dbReference type="Proteomes" id="UP000054359">
    <property type="component" value="Unassembled WGS sequence"/>
</dbReference>
<dbReference type="Gene3D" id="1.10.720.40">
    <property type="match status" value="1"/>
</dbReference>
<dbReference type="OMA" id="YYNMEST"/>
<dbReference type="AlphaFoldDB" id="A0A087TFI3"/>
<dbReference type="PANTHER" id="PTHR12019:SF9">
    <property type="entry name" value="THYMOPOIETIN"/>
    <property type="match status" value="1"/>
</dbReference>
<proteinExistence type="predicted"/>
<accession>A0A087TFI3</accession>